<reference evidence="2 3" key="1">
    <citation type="submission" date="2023-03" db="EMBL/GenBank/DDBJ databases">
        <authorList>
            <person name="Shen W."/>
            <person name="Cai J."/>
        </authorList>
    </citation>
    <scope>NUCLEOTIDE SEQUENCE [LARGE SCALE GENOMIC DNA]</scope>
    <source>
        <strain evidence="2 3">B516</strain>
    </source>
</reference>
<dbReference type="AlphaFoldDB" id="A0ABD5FNA7"/>
<evidence type="ECO:0000259" key="1">
    <source>
        <dbReference type="Pfam" id="PF06114"/>
    </source>
</evidence>
<organism evidence="2 3">
    <name type="scientific">Enterococcus casseliflavus</name>
    <name type="common">Enterococcus flavescens</name>
    <dbReference type="NCBI Taxonomy" id="37734"/>
    <lineage>
        <taxon>Bacteria</taxon>
        <taxon>Bacillati</taxon>
        <taxon>Bacillota</taxon>
        <taxon>Bacilli</taxon>
        <taxon>Lactobacillales</taxon>
        <taxon>Enterococcaceae</taxon>
        <taxon>Enterococcus</taxon>
    </lineage>
</organism>
<evidence type="ECO:0000313" key="3">
    <source>
        <dbReference type="Proteomes" id="UP001253851"/>
    </source>
</evidence>
<dbReference type="Proteomes" id="UP001253851">
    <property type="component" value="Unassembled WGS sequence"/>
</dbReference>
<protein>
    <submittedName>
        <fullName evidence="2">ImmA/IrrE family metallo-endopeptidase</fullName>
    </submittedName>
</protein>
<comment type="caution">
    <text evidence="2">The sequence shown here is derived from an EMBL/GenBank/DDBJ whole genome shotgun (WGS) entry which is preliminary data.</text>
</comment>
<dbReference type="Gene3D" id="1.10.10.2910">
    <property type="match status" value="1"/>
</dbReference>
<dbReference type="EMBL" id="JARQDZ010000009">
    <property type="protein sequence ID" value="MDT2983775.1"/>
    <property type="molecule type" value="Genomic_DNA"/>
</dbReference>
<proteinExistence type="predicted"/>
<accession>A0ABD5FNA7</accession>
<dbReference type="RefSeq" id="WP_142424066.1">
    <property type="nucleotide sequence ID" value="NZ_CABGPQ010000001.1"/>
</dbReference>
<sequence length="141" mass="16415">MYNDEEAILEVLKLVKIHETADPYKLAKYCDYDIIETTLTDRTWGQMVRSNRCCTIFIDINLPEPIKKFVLAHELAHCRLHKGHSTPFYRNITSSTISKKEAQANVFALNLLLMSVEERATMTNFEIVNFLGLPEEFERFL</sequence>
<dbReference type="InterPro" id="IPR010359">
    <property type="entry name" value="IrrE_HExxH"/>
</dbReference>
<feature type="domain" description="IrrE N-terminal-like" evidence="1">
    <location>
        <begin position="55"/>
        <end position="115"/>
    </location>
</feature>
<gene>
    <name evidence="2" type="ORF">P7I34_13940</name>
</gene>
<dbReference type="Pfam" id="PF06114">
    <property type="entry name" value="Peptidase_M78"/>
    <property type="match status" value="1"/>
</dbReference>
<name>A0ABD5FNA7_ENTCA</name>
<evidence type="ECO:0000313" key="2">
    <source>
        <dbReference type="EMBL" id="MDT2983775.1"/>
    </source>
</evidence>